<feature type="transmembrane region" description="Helical" evidence="1">
    <location>
        <begin position="9"/>
        <end position="32"/>
    </location>
</feature>
<evidence type="ECO:0000313" key="4">
    <source>
        <dbReference type="Proteomes" id="UP000030451"/>
    </source>
</evidence>
<dbReference type="InterPro" id="IPR043128">
    <property type="entry name" value="Rev_trsase/Diguanyl_cyclase"/>
</dbReference>
<reference evidence="3 4" key="1">
    <citation type="submission" date="2014-10" db="EMBL/GenBank/DDBJ databases">
        <title>Genome sequencing of Vibrio sinaloensis T08.</title>
        <authorList>
            <person name="Chan K.-G."/>
            <person name="Mohamad N.I."/>
        </authorList>
    </citation>
    <scope>NUCLEOTIDE SEQUENCE [LARGE SCALE GENOMIC DNA]</scope>
    <source>
        <strain evidence="3 4">T08</strain>
    </source>
</reference>
<dbReference type="NCBIfam" id="TIGR00254">
    <property type="entry name" value="GGDEF"/>
    <property type="match status" value="1"/>
</dbReference>
<dbReference type="AlphaFoldDB" id="A0A0A5HZ21"/>
<accession>A0A0A5HZ21</accession>
<dbReference type="SUPFAM" id="SSF55073">
    <property type="entry name" value="Nucleotide cyclase"/>
    <property type="match status" value="1"/>
</dbReference>
<keyword evidence="1" id="KW-1133">Transmembrane helix</keyword>
<sequence>MKRLTHKIIFYYTIFTLLPLTVLGTIGFVFYYQTNLQSLNHQFYEVIESQTLNAVHAATELDTEIAQQVAIHISHVEHVTKVTLTSSVYDLVLSEVISTTDSAETEQFKFPLYDHLHNKVGSILVEKNTDAIGKSEIAAILPFAMLFVLSFLILGFLFSRKVLALLSKPFYDAQRYGYLMAKGEINVAPPEHQYVEFSALFASIDNLRERLLDNINELKKSEQRLNTSYNLTQVCQFVVDTKNKTIVRSNNEFKRHFGSTSDDVNDLQLSLIMRIANEQIRNGKYFQVSTLHGERSFHFNTTDSDDFIVECSALDVTSLIATKRELETQLITDSLTKIGNRVGFNRHIEKLERTPNQAVYFVMVDLNGFKPINDTYGHSAGDFLLKEIASRLHEQANSNTKVYRLGGDEFVLICEQAFNSDDATKLAKSLVATISSPIEYRGSLLHVSASIGIASKPKNHKDISAIIHNADLAMYEAKEKQTGWEISRHEPVSES</sequence>
<keyword evidence="1" id="KW-0812">Transmembrane</keyword>
<dbReference type="STRING" id="379097.SE23_13975"/>
<proteinExistence type="predicted"/>
<dbReference type="SMART" id="SM00267">
    <property type="entry name" value="GGDEF"/>
    <property type="match status" value="1"/>
</dbReference>
<dbReference type="Gene3D" id="3.30.70.270">
    <property type="match status" value="1"/>
</dbReference>
<organism evidence="3 4">
    <name type="scientific">Photobacterium sp. (strain ATCC 43367)</name>
    <dbReference type="NCBI Taxonomy" id="379097"/>
    <lineage>
        <taxon>Bacteria</taxon>
        <taxon>Pseudomonadati</taxon>
        <taxon>Pseudomonadota</taxon>
        <taxon>Gammaproteobacteria</taxon>
        <taxon>Vibrionales</taxon>
        <taxon>Vibrionaceae</taxon>
        <taxon>Vibrio</taxon>
        <taxon>Vibrio oreintalis group</taxon>
    </lineage>
</organism>
<evidence type="ECO:0000259" key="2">
    <source>
        <dbReference type="PROSITE" id="PS50887"/>
    </source>
</evidence>
<dbReference type="Pfam" id="PF00990">
    <property type="entry name" value="GGDEF"/>
    <property type="match status" value="1"/>
</dbReference>
<dbReference type="EMBL" id="JRWP01000005">
    <property type="protein sequence ID" value="KGY09495.1"/>
    <property type="molecule type" value="Genomic_DNA"/>
</dbReference>
<name>A0A0A5HZ21_PHOS4</name>
<gene>
    <name evidence="3" type="ORF">NM06_06515</name>
</gene>
<dbReference type="Proteomes" id="UP000030451">
    <property type="component" value="Unassembled WGS sequence"/>
</dbReference>
<dbReference type="OrthoDB" id="5854492at2"/>
<dbReference type="PANTHER" id="PTHR46663:SF2">
    <property type="entry name" value="GGDEF DOMAIN-CONTAINING PROTEIN"/>
    <property type="match status" value="1"/>
</dbReference>
<keyword evidence="1" id="KW-0472">Membrane</keyword>
<comment type="caution">
    <text evidence="3">The sequence shown here is derived from an EMBL/GenBank/DDBJ whole genome shotgun (WGS) entry which is preliminary data.</text>
</comment>
<evidence type="ECO:0000256" key="1">
    <source>
        <dbReference type="SAM" id="Phobius"/>
    </source>
</evidence>
<dbReference type="PANTHER" id="PTHR46663">
    <property type="entry name" value="DIGUANYLATE CYCLASE DGCT-RELATED"/>
    <property type="match status" value="1"/>
</dbReference>
<dbReference type="CDD" id="cd01949">
    <property type="entry name" value="GGDEF"/>
    <property type="match status" value="1"/>
</dbReference>
<dbReference type="PROSITE" id="PS50887">
    <property type="entry name" value="GGDEF"/>
    <property type="match status" value="1"/>
</dbReference>
<feature type="domain" description="GGDEF" evidence="2">
    <location>
        <begin position="357"/>
        <end position="491"/>
    </location>
</feature>
<dbReference type="RefSeq" id="WP_038189326.1">
    <property type="nucleotide sequence ID" value="NZ_JRWP01000005.1"/>
</dbReference>
<dbReference type="InterPro" id="IPR029787">
    <property type="entry name" value="Nucleotide_cyclase"/>
</dbReference>
<protein>
    <submittedName>
        <fullName evidence="3">Diguanylate cyclase</fullName>
    </submittedName>
</protein>
<dbReference type="InterPro" id="IPR000160">
    <property type="entry name" value="GGDEF_dom"/>
</dbReference>
<feature type="transmembrane region" description="Helical" evidence="1">
    <location>
        <begin position="137"/>
        <end position="158"/>
    </location>
</feature>
<dbReference type="InterPro" id="IPR052163">
    <property type="entry name" value="DGC-Regulatory_Protein"/>
</dbReference>
<evidence type="ECO:0000313" key="3">
    <source>
        <dbReference type="EMBL" id="KGY09495.1"/>
    </source>
</evidence>